<sequence length="172" mass="17461">MQFRHVLLVSLASAALASCGSSDDAETSDELAAPEPVLTSAPTPTAAPDGTALVPGSWTVNQSAEGGFAAFGEEGAEPALRIDCDRASGAVTLTLGRAASADEAWRIDAGGEAARIDMMPVAGGLTAQIEGSLAIFHAMSNAGEVVVLTSPTGERMQYPTHPGISQVLYTCS</sequence>
<keyword evidence="3" id="KW-1185">Reference proteome</keyword>
<keyword evidence="1" id="KW-0732">Signal</keyword>
<organism evidence="2 3">
    <name type="scientific">Aurantiacibacter gilvus</name>
    <dbReference type="NCBI Taxonomy" id="3139141"/>
    <lineage>
        <taxon>Bacteria</taxon>
        <taxon>Pseudomonadati</taxon>
        <taxon>Pseudomonadota</taxon>
        <taxon>Alphaproteobacteria</taxon>
        <taxon>Sphingomonadales</taxon>
        <taxon>Erythrobacteraceae</taxon>
        <taxon>Aurantiacibacter</taxon>
    </lineage>
</organism>
<proteinExistence type="predicted"/>
<dbReference type="RefSeq" id="WP_341673256.1">
    <property type="nucleotide sequence ID" value="NZ_JBBYHV010000001.1"/>
</dbReference>
<protein>
    <recommendedName>
        <fullName evidence="4">Lipoprotein</fullName>
    </recommendedName>
</protein>
<gene>
    <name evidence="2" type="ORF">AAEO60_08695</name>
</gene>
<accession>A0ABU9IG84</accession>
<evidence type="ECO:0000313" key="2">
    <source>
        <dbReference type="EMBL" id="MEL1250747.1"/>
    </source>
</evidence>
<feature type="signal peptide" evidence="1">
    <location>
        <begin position="1"/>
        <end position="17"/>
    </location>
</feature>
<dbReference type="EMBL" id="JBBYHV010000001">
    <property type="protein sequence ID" value="MEL1250747.1"/>
    <property type="molecule type" value="Genomic_DNA"/>
</dbReference>
<evidence type="ECO:0000256" key="1">
    <source>
        <dbReference type="SAM" id="SignalP"/>
    </source>
</evidence>
<dbReference type="Proteomes" id="UP001497045">
    <property type="component" value="Unassembled WGS sequence"/>
</dbReference>
<evidence type="ECO:0000313" key="3">
    <source>
        <dbReference type="Proteomes" id="UP001497045"/>
    </source>
</evidence>
<feature type="chain" id="PRO_5045884964" description="Lipoprotein" evidence="1">
    <location>
        <begin position="18"/>
        <end position="172"/>
    </location>
</feature>
<name>A0ABU9IG84_9SPHN</name>
<reference evidence="2 3" key="1">
    <citation type="submission" date="2024-04" db="EMBL/GenBank/DDBJ databases">
        <title>Aurantiacibacter sp. DGU6 16S ribosomal RNA gene Genome sequencing and assembly.</title>
        <authorList>
            <person name="Park S."/>
        </authorList>
    </citation>
    <scope>NUCLEOTIDE SEQUENCE [LARGE SCALE GENOMIC DNA]</scope>
    <source>
        <strain evidence="2 3">DGU6</strain>
    </source>
</reference>
<comment type="caution">
    <text evidence="2">The sequence shown here is derived from an EMBL/GenBank/DDBJ whole genome shotgun (WGS) entry which is preliminary data.</text>
</comment>
<evidence type="ECO:0008006" key="4">
    <source>
        <dbReference type="Google" id="ProtNLM"/>
    </source>
</evidence>
<dbReference type="PROSITE" id="PS51257">
    <property type="entry name" value="PROKAR_LIPOPROTEIN"/>
    <property type="match status" value="1"/>
</dbReference>